<gene>
    <name evidence="3" type="ORF">Pen02_80250</name>
</gene>
<dbReference type="Pfam" id="PF01609">
    <property type="entry name" value="DDE_Tnp_1"/>
    <property type="match status" value="1"/>
</dbReference>
<dbReference type="EMBL" id="BONW01000051">
    <property type="protein sequence ID" value="GIG93089.1"/>
    <property type="molecule type" value="Genomic_DNA"/>
</dbReference>
<evidence type="ECO:0000313" key="4">
    <source>
        <dbReference type="Proteomes" id="UP000646749"/>
    </source>
</evidence>
<feature type="compositionally biased region" description="Low complexity" evidence="1">
    <location>
        <begin position="1"/>
        <end position="27"/>
    </location>
</feature>
<feature type="region of interest" description="Disordered" evidence="1">
    <location>
        <begin position="1"/>
        <end position="80"/>
    </location>
</feature>
<reference evidence="3 4" key="1">
    <citation type="submission" date="2021-01" db="EMBL/GenBank/DDBJ databases">
        <title>Whole genome shotgun sequence of Plantactinospora endophytica NBRC 110450.</title>
        <authorList>
            <person name="Komaki H."/>
            <person name="Tamura T."/>
        </authorList>
    </citation>
    <scope>NUCLEOTIDE SEQUENCE [LARGE SCALE GENOMIC DNA]</scope>
    <source>
        <strain evidence="3 4">NBRC 110450</strain>
    </source>
</reference>
<dbReference type="InterPro" id="IPR002559">
    <property type="entry name" value="Transposase_11"/>
</dbReference>
<feature type="domain" description="Transposase IS4-like" evidence="2">
    <location>
        <begin position="84"/>
        <end position="146"/>
    </location>
</feature>
<proteinExistence type="predicted"/>
<evidence type="ECO:0000256" key="1">
    <source>
        <dbReference type="SAM" id="MobiDB-lite"/>
    </source>
</evidence>
<dbReference type="Proteomes" id="UP000646749">
    <property type="component" value="Unassembled WGS sequence"/>
</dbReference>
<sequence>MSFSAPSSLATSSGTAAAAPGPNAASTRIGSSGAHETGSAARICRAPATGASGSPPARATALKAPARRGSELSESISRTRRGTAGLPLVFVLTPGQAGDRPQLPTLLDRIRVPGTAGRPRTRPDAVAADKAYASKANRTYLRRRRITVRRRSETPAALPRDPARR</sequence>
<name>A0ABQ4EEH0_9ACTN</name>
<evidence type="ECO:0000313" key="3">
    <source>
        <dbReference type="EMBL" id="GIG93089.1"/>
    </source>
</evidence>
<organism evidence="3 4">
    <name type="scientific">Plantactinospora endophytica</name>
    <dbReference type="NCBI Taxonomy" id="673535"/>
    <lineage>
        <taxon>Bacteria</taxon>
        <taxon>Bacillati</taxon>
        <taxon>Actinomycetota</taxon>
        <taxon>Actinomycetes</taxon>
        <taxon>Micromonosporales</taxon>
        <taxon>Micromonosporaceae</taxon>
        <taxon>Plantactinospora</taxon>
    </lineage>
</organism>
<comment type="caution">
    <text evidence="3">The sequence shown here is derived from an EMBL/GenBank/DDBJ whole genome shotgun (WGS) entry which is preliminary data.</text>
</comment>
<keyword evidence="4" id="KW-1185">Reference proteome</keyword>
<feature type="compositionally biased region" description="Low complexity" evidence="1">
    <location>
        <begin position="45"/>
        <end position="59"/>
    </location>
</feature>
<evidence type="ECO:0000259" key="2">
    <source>
        <dbReference type="Pfam" id="PF01609"/>
    </source>
</evidence>
<protein>
    <recommendedName>
        <fullName evidence="2">Transposase IS4-like domain-containing protein</fullName>
    </recommendedName>
</protein>
<accession>A0ABQ4EEH0</accession>